<feature type="transmembrane region" description="Helical" evidence="1">
    <location>
        <begin position="20"/>
        <end position="42"/>
    </location>
</feature>
<sequence>MGVVPVPLSPSEQVLTAQQNILTFNFCVAFATITFYDHVITVPRETQLMLSKRMAGASVFLLVNRLMLLAYGLALFVQMFHWDTSRGCAFALLFFYVTNVISFAVVAVFSALRAYAISRFNVKIASVVLLLGLAPVAINIYTTIEASYAYVTMLGSVPACCQTPHFNVDTAHLLHYVAGIAAILADVVVIGTTWYSTYLVRKQARQANISTPLTTLILRDGTLYFSYVGYTKRVL</sequence>
<dbReference type="OrthoDB" id="2804045at2759"/>
<feature type="transmembrane region" description="Helical" evidence="1">
    <location>
        <begin position="173"/>
        <end position="195"/>
    </location>
</feature>
<feature type="domain" description="DUF6533" evidence="2">
    <location>
        <begin position="26"/>
        <end position="69"/>
    </location>
</feature>
<dbReference type="AlphaFoldDB" id="A0A165MIG3"/>
<evidence type="ECO:0000313" key="3">
    <source>
        <dbReference type="EMBL" id="KZT65723.1"/>
    </source>
</evidence>
<organism evidence="3 4">
    <name type="scientific">Daedalea quercina L-15889</name>
    <dbReference type="NCBI Taxonomy" id="1314783"/>
    <lineage>
        <taxon>Eukaryota</taxon>
        <taxon>Fungi</taxon>
        <taxon>Dikarya</taxon>
        <taxon>Basidiomycota</taxon>
        <taxon>Agaricomycotina</taxon>
        <taxon>Agaricomycetes</taxon>
        <taxon>Polyporales</taxon>
        <taxon>Fomitopsis</taxon>
    </lineage>
</organism>
<keyword evidence="1" id="KW-0472">Membrane</keyword>
<dbReference type="InterPro" id="IPR045340">
    <property type="entry name" value="DUF6533"/>
</dbReference>
<feature type="transmembrane region" description="Helical" evidence="1">
    <location>
        <begin position="124"/>
        <end position="144"/>
    </location>
</feature>
<dbReference type="EMBL" id="KV429101">
    <property type="protein sequence ID" value="KZT65723.1"/>
    <property type="molecule type" value="Genomic_DNA"/>
</dbReference>
<evidence type="ECO:0000256" key="1">
    <source>
        <dbReference type="SAM" id="Phobius"/>
    </source>
</evidence>
<name>A0A165MIG3_9APHY</name>
<keyword evidence="1" id="KW-0812">Transmembrane</keyword>
<keyword evidence="1" id="KW-1133">Transmembrane helix</keyword>
<protein>
    <recommendedName>
        <fullName evidence="2">DUF6533 domain-containing protein</fullName>
    </recommendedName>
</protein>
<gene>
    <name evidence="3" type="ORF">DAEQUDRAFT_800600</name>
</gene>
<accession>A0A165MIG3</accession>
<reference evidence="3 4" key="1">
    <citation type="journal article" date="2016" name="Mol. Biol. Evol.">
        <title>Comparative Genomics of Early-Diverging Mushroom-Forming Fungi Provides Insights into the Origins of Lignocellulose Decay Capabilities.</title>
        <authorList>
            <person name="Nagy L.G."/>
            <person name="Riley R."/>
            <person name="Tritt A."/>
            <person name="Adam C."/>
            <person name="Daum C."/>
            <person name="Floudas D."/>
            <person name="Sun H."/>
            <person name="Yadav J.S."/>
            <person name="Pangilinan J."/>
            <person name="Larsson K.H."/>
            <person name="Matsuura K."/>
            <person name="Barry K."/>
            <person name="Labutti K."/>
            <person name="Kuo R."/>
            <person name="Ohm R.A."/>
            <person name="Bhattacharya S.S."/>
            <person name="Shirouzu T."/>
            <person name="Yoshinaga Y."/>
            <person name="Martin F.M."/>
            <person name="Grigoriev I.V."/>
            <person name="Hibbett D.S."/>
        </authorList>
    </citation>
    <scope>NUCLEOTIDE SEQUENCE [LARGE SCALE GENOMIC DNA]</scope>
    <source>
        <strain evidence="3 4">L-15889</strain>
    </source>
</reference>
<evidence type="ECO:0000313" key="4">
    <source>
        <dbReference type="Proteomes" id="UP000076727"/>
    </source>
</evidence>
<feature type="transmembrane region" description="Helical" evidence="1">
    <location>
        <begin position="54"/>
        <end position="77"/>
    </location>
</feature>
<proteinExistence type="predicted"/>
<evidence type="ECO:0000259" key="2">
    <source>
        <dbReference type="Pfam" id="PF20151"/>
    </source>
</evidence>
<keyword evidence="4" id="KW-1185">Reference proteome</keyword>
<dbReference type="Pfam" id="PF20151">
    <property type="entry name" value="DUF6533"/>
    <property type="match status" value="1"/>
</dbReference>
<feature type="transmembrane region" description="Helical" evidence="1">
    <location>
        <begin position="89"/>
        <end position="112"/>
    </location>
</feature>
<dbReference type="Proteomes" id="UP000076727">
    <property type="component" value="Unassembled WGS sequence"/>
</dbReference>